<evidence type="ECO:0000256" key="3">
    <source>
        <dbReference type="ARBA" id="ARBA00022723"/>
    </source>
</evidence>
<sequence length="530" mass="60539">MSMYRAWNPCLVTPASQIVNELLLHAHPTRKPQAEAPAEAMSPTSVTSCSTDSGRDTATEENCDLDAELQRIGEENVAEMRDMCVALEIDTRCNLCAIVSICLRRDPQQKWLLDYSLLCQKCSAAPRTALATLIAATEFLHLLQLHFKDIQFDNLFRERIVTIFDFHTHFFINRCFAHREEHPLMAENITLAHMAVIRALLLDEETVPYTKNRRLQYKLPKKQARPKKAAAAAAAMAMEQEEEGIHSMDRFRRTASGTFAPTLFYMWAGTNVMFNTSLTDLAIKKANALKKLRTRQSEIEPCYGPVFLNPVPVFRLRNGTTTVCLLCELMACSEQNTLFLRKLHERITNYSQNNLKMIDRTQLVLAEIMPQTRHLDLPADLKNKDLSSYLADAETPAKATPPGSRDPFELDAYTYLILRQVGVVGLYKHLFTDPVCAANIRATDTSVLFFDVPNEYLNEVKLAICSTNAYPSAVERDFWLYAILFKAFQLINRNYKTRTQMNDFLRDFCQVLETYQFALVDPHFTVNKYV</sequence>
<comment type="subcellular location">
    <subcellularLocation>
        <location evidence="7">Host cytoplasm</location>
    </subcellularLocation>
    <subcellularLocation>
        <location evidence="7">Host nucleus</location>
    </subcellularLocation>
</comment>
<organismHost>
    <name type="scientific">Rattus</name>
    <name type="common">rats</name>
    <dbReference type="NCBI Taxonomy" id="10114"/>
</organismHost>
<reference evidence="9 10" key="1">
    <citation type="journal article" date="1996" name="J. Gen. Virol.">
        <title>Cloning and sequence analysis of the genes encoding DNA polymerase, glycoprotein B, ICP18.5 and major DNA-binding protein of rat cytomegalovirus.</title>
        <authorList>
            <person name="Beuken E."/>
            <person name="Slobbe R."/>
            <person name="Bruggeman C.A."/>
            <person name="Vink C."/>
        </authorList>
    </citation>
    <scope>NUCLEOTIDE SEQUENCE [LARGE SCALE GENOMIC DNA]</scope>
    <source>
        <strain evidence="9 10">Maastricht</strain>
    </source>
</reference>
<reference evidence="9 10" key="6">
    <citation type="journal article" date="1999" name="J. Gen. Virol.">
        <title>The rat cytomegalovirus R32 gene encodes a virion-associated protein that elicits a strong humoral immune response in infected rats.</title>
        <authorList>
            <person name="Beuken E."/>
            <person name="Grauls G."/>
            <person name="Bruggeman C.A."/>
            <person name="Vink C."/>
        </authorList>
    </citation>
    <scope>NUCLEOTIDE SEQUENCE [LARGE SCALE GENOMIC DNA]</scope>
    <source>
        <strain evidence="9 10">Maastricht</strain>
    </source>
</reference>
<dbReference type="Proteomes" id="UP000008288">
    <property type="component" value="Segment"/>
</dbReference>
<dbReference type="GO" id="GO:0019031">
    <property type="term" value="C:viral envelope"/>
    <property type="evidence" value="ECO:0007669"/>
    <property type="project" value="InterPro"/>
</dbReference>
<dbReference type="GO" id="GO:0008270">
    <property type="term" value="F:zinc ion binding"/>
    <property type="evidence" value="ECO:0007669"/>
    <property type="project" value="UniProtKB-KW"/>
</dbReference>
<evidence type="ECO:0000313" key="9">
    <source>
        <dbReference type="EMBL" id="AAF99151.1"/>
    </source>
</evidence>
<dbReference type="Pfam" id="PF01673">
    <property type="entry name" value="Herpes_env"/>
    <property type="match status" value="2"/>
</dbReference>
<dbReference type="PROSITE" id="PS51988">
    <property type="entry name" value="HERPESVIRUS_UL32"/>
    <property type="match status" value="1"/>
</dbReference>
<comment type="function">
    <text evidence="7">Plays a role in efficient localization of neo-synthesized capsids to nuclear replication compartments, thereby controlling cleavage and packaging of virus genomic DNA.</text>
</comment>
<evidence type="ECO:0000256" key="8">
    <source>
        <dbReference type="SAM" id="MobiDB-lite"/>
    </source>
</evidence>
<reference evidence="9 10" key="2">
    <citation type="journal article" date="1996" name="J. Virol.">
        <title>Structure of the rat cytomegalovirus genome termini.</title>
        <authorList>
            <person name="Vink C."/>
            <person name="Beuken E."/>
            <person name="Bruggeman C.A."/>
        </authorList>
    </citation>
    <scope>NUCLEOTIDE SEQUENCE [LARGE SCALE GENOMIC DNA]</scope>
    <source>
        <strain evidence="9 10">Maastricht</strain>
    </source>
</reference>
<protein>
    <recommendedName>
        <fullName evidence="7">Packaging protein UL32</fullName>
    </recommendedName>
</protein>
<feature type="region of interest" description="Disordered" evidence="8">
    <location>
        <begin position="30"/>
        <end position="60"/>
    </location>
</feature>
<gene>
    <name evidence="9" type="primary">R52</name>
</gene>
<dbReference type="RefSeq" id="NP_064158.1">
    <property type="nucleotide sequence ID" value="NC_002512.2"/>
</dbReference>
<dbReference type="GO" id="GO:0030430">
    <property type="term" value="C:host cell cytoplasm"/>
    <property type="evidence" value="ECO:0007669"/>
    <property type="project" value="UniProtKB-SubCell"/>
</dbReference>
<name>Q9DWD8_RCMVM</name>
<reference evidence="9 10" key="7">
    <citation type="journal article" date="1999" name="J. Virol.">
        <title>Deletion of the R78 G protein-coupled receptor gene from rat cytomegalovirus results in an attenuated, syncytium-inducing mutant strain.</title>
        <authorList>
            <person name="Beisser P.S."/>
            <person name="Grauls G."/>
            <person name="Bruggeman C.A."/>
            <person name="Vink C."/>
        </authorList>
    </citation>
    <scope>NUCLEOTIDE SEQUENCE [LARGE SCALE GENOMIC DNA]</scope>
    <source>
        <strain evidence="9 10">Maastricht</strain>
    </source>
</reference>
<dbReference type="KEGG" id="vg:940421"/>
<dbReference type="EMBL" id="AF232689">
    <property type="protein sequence ID" value="AAF99151.1"/>
    <property type="molecule type" value="Genomic_DNA"/>
</dbReference>
<proteinExistence type="inferred from homology"/>
<dbReference type="GO" id="GO:0042025">
    <property type="term" value="C:host cell nucleus"/>
    <property type="evidence" value="ECO:0007669"/>
    <property type="project" value="UniProtKB-SubCell"/>
</dbReference>
<reference evidence="9 10" key="4">
    <citation type="journal article" date="1998" name="J. Virol.">
        <title>The R33 G protein-coupled receptor gene of rat cytomegalovirus plays an essential role in the pathogenesis of viral infection.</title>
        <authorList>
            <person name="Beisser P.S."/>
            <person name="Vink C."/>
            <person name="Van Dam J.G."/>
            <person name="Grauls G."/>
            <person name="Vanherle S.J."/>
            <person name="Bruggeman C.A."/>
        </authorList>
    </citation>
    <scope>NUCLEOTIDE SEQUENCE [LARGE SCALE GENOMIC DNA]</scope>
    <source>
        <strain evidence="9 10">Maastricht</strain>
    </source>
</reference>
<keyword evidence="6 7" id="KW-1035">Host cytoplasm</keyword>
<keyword evidence="4" id="KW-0863">Zinc-finger</keyword>
<reference evidence="9 10" key="3">
    <citation type="journal article" date="1997" name="J. Gen. Virol.">
        <title>Cloning and functional characterization of the origin of lytic-phase DNA replication of rat cytomegalovirus.</title>
        <authorList>
            <person name="Vink C."/>
            <person name="Beuken E."/>
            <person name="Bruggeman C.A."/>
        </authorList>
    </citation>
    <scope>NUCLEOTIDE SEQUENCE [LARGE SCALE GENOMIC DNA]</scope>
    <source>
        <strain evidence="9 10">Maastricht</strain>
    </source>
</reference>
<keyword evidence="2 7" id="KW-1048">Host nucleus</keyword>
<feature type="compositionally biased region" description="Polar residues" evidence="8">
    <location>
        <begin position="42"/>
        <end position="52"/>
    </location>
</feature>
<reference evidence="9 10" key="10">
    <citation type="journal article" date="2000" name="Virus Res.">
        <title>Rat cytomegalovirus R89 is a highly conserved gene which expresses a spliced transcript.</title>
        <authorList>
            <person name="Gruijthuijsen Y.K."/>
            <person name="Beuken E."/>
            <person name="Bruggeman C.A."/>
            <person name="Vink C."/>
        </authorList>
    </citation>
    <scope>NUCLEOTIDE SEQUENCE [LARGE SCALE GENOMIC DNA]</scope>
    <source>
        <strain evidence="9 10">Maastricht</strain>
    </source>
</reference>
<reference evidence="9 10" key="9">
    <citation type="journal article" date="2000" name="J. Virol.">
        <title>Complete DNA sequence of the rat cytomegalovirus genome.</title>
        <authorList>
            <person name="Vink C."/>
            <person name="Beuken E."/>
            <person name="Bruggeman C.A."/>
        </authorList>
    </citation>
    <scope>NUCLEOTIDE SEQUENCE [LARGE SCALE GENOMIC DNA]</scope>
    <source>
        <strain evidence="9 10">Maastricht</strain>
    </source>
</reference>
<dbReference type="InterPro" id="IPR002597">
    <property type="entry name" value="Herpes_env"/>
</dbReference>
<keyword evidence="5" id="KW-0862">Zinc</keyword>
<comment type="similarity">
    <text evidence="1 7">Belongs to the herpesviridae UL32 protein family.</text>
</comment>
<evidence type="ECO:0000256" key="2">
    <source>
        <dbReference type="ARBA" id="ARBA00022562"/>
    </source>
</evidence>
<evidence type="ECO:0000256" key="6">
    <source>
        <dbReference type="ARBA" id="ARBA00023200"/>
    </source>
</evidence>
<reference evidence="9 10" key="8">
    <citation type="journal article" date="2000" name="J. Virol.">
        <title>The r144 major histocompatibility complex class I-like gene of rat cytomegalovirus is dispensable for both acute and long-term infection in the immunocompromised host.</title>
        <authorList>
            <person name="Beisser P.S."/>
            <person name="Kloover J.S."/>
            <person name="Grauls G.E."/>
            <person name="Blok M.J."/>
            <person name="Bruggeman C.A."/>
            <person name="Vink C."/>
        </authorList>
    </citation>
    <scope>NUCLEOTIDE SEQUENCE [LARGE SCALE GENOMIC DNA]</scope>
    <source>
        <strain evidence="9 10">Maastricht</strain>
    </source>
</reference>
<accession>Q9DWD8</accession>
<evidence type="ECO:0000256" key="4">
    <source>
        <dbReference type="ARBA" id="ARBA00022771"/>
    </source>
</evidence>
<evidence type="ECO:0000256" key="7">
    <source>
        <dbReference type="RuleBase" id="RU364029"/>
    </source>
</evidence>
<organism evidence="9 10">
    <name type="scientific">Rat cytomegalovirus (strain Maastricht)</name>
    <dbReference type="NCBI Taxonomy" id="79700"/>
    <lineage>
        <taxon>Viruses</taxon>
        <taxon>Duplodnaviria</taxon>
        <taxon>Heunggongvirae</taxon>
        <taxon>Peploviricota</taxon>
        <taxon>Herviviricetes</taxon>
        <taxon>Herpesvirales</taxon>
        <taxon>Orthoherpesviridae</taxon>
        <taxon>Betaherpesvirinae</taxon>
        <taxon>Muromegalovirus</taxon>
        <taxon>Muromegalovirus muridbeta2</taxon>
        <taxon>Murid betaherpesvirus 2</taxon>
    </lineage>
</organism>
<keyword evidence="3" id="KW-0479">Metal-binding</keyword>
<dbReference type="GeneID" id="940421"/>
<evidence type="ECO:0000313" key="10">
    <source>
        <dbReference type="Proteomes" id="UP000008288"/>
    </source>
</evidence>
<keyword evidence="10" id="KW-1185">Reference proteome</keyword>
<dbReference type="OrthoDB" id="3440at10239"/>
<reference evidence="9 10" key="5">
    <citation type="journal article" date="1998" name="Virology">
        <title>The Maastricht strain and England strain of rat cytomegalovirus represent different betaherpesvirus species rather than strains.</title>
        <authorList>
            <person name="Beisser P.S."/>
            <person name="Kaptein S.J."/>
            <person name="Beuken E."/>
            <person name="Bruggeman C.A."/>
            <person name="Vink C."/>
        </authorList>
    </citation>
    <scope>NUCLEOTIDE SEQUENCE [LARGE SCALE GENOMIC DNA]</scope>
    <source>
        <strain evidence="9 10">Maastricht</strain>
    </source>
</reference>
<evidence type="ECO:0000256" key="1">
    <source>
        <dbReference type="ARBA" id="ARBA00005235"/>
    </source>
</evidence>
<evidence type="ECO:0000256" key="5">
    <source>
        <dbReference type="ARBA" id="ARBA00022833"/>
    </source>
</evidence>